<dbReference type="AlphaFoldDB" id="A0A316VMR0"/>
<protein>
    <submittedName>
        <fullName evidence="2">Uncharacterized protein</fullName>
    </submittedName>
</protein>
<accession>A0A316VMR0</accession>
<reference evidence="2 3" key="1">
    <citation type="journal article" date="2018" name="Mol. Biol. Evol.">
        <title>Broad Genomic Sampling Reveals a Smut Pathogenic Ancestry of the Fungal Clade Ustilaginomycotina.</title>
        <authorList>
            <person name="Kijpornyongpan T."/>
            <person name="Mondo S.J."/>
            <person name="Barry K."/>
            <person name="Sandor L."/>
            <person name="Lee J."/>
            <person name="Lipzen A."/>
            <person name="Pangilinan J."/>
            <person name="LaButti K."/>
            <person name="Hainaut M."/>
            <person name="Henrissat B."/>
            <person name="Grigoriev I.V."/>
            <person name="Spatafora J.W."/>
            <person name="Aime M.C."/>
        </authorList>
    </citation>
    <scope>NUCLEOTIDE SEQUENCE [LARGE SCALE GENOMIC DNA]</scope>
    <source>
        <strain evidence="2 3">MCA 4658</strain>
    </source>
</reference>
<dbReference type="InParanoid" id="A0A316VMR0"/>
<keyword evidence="1" id="KW-0732">Signal</keyword>
<keyword evidence="3" id="KW-1185">Reference proteome</keyword>
<dbReference type="RefSeq" id="XP_025366032.1">
    <property type="nucleotide sequence ID" value="XM_025515339.1"/>
</dbReference>
<evidence type="ECO:0000313" key="2">
    <source>
        <dbReference type="EMBL" id="PWN38872.1"/>
    </source>
</evidence>
<feature type="chain" id="PRO_5016354971" evidence="1">
    <location>
        <begin position="26"/>
        <end position="188"/>
    </location>
</feature>
<dbReference type="GeneID" id="37037209"/>
<name>A0A316VMR0_9BASI</name>
<sequence length="188" mass="20762">MRLFIAILVSFVALQAAILAPAVVALPSSIFEPRADWHDPHNDAELVQKAREQLKLATGPVHSPKHAPTTYLQQLQADYVSQITGPESTSPEHSRTVLYSEALISLNSTLLGFVDILGSLDRYFSHSDAEEIMADFYPEVYTSYAAALTTPEIKKQVAEKNVGLQLQSGTAVLWQAWDHAFLALRDKT</sequence>
<gene>
    <name evidence="2" type="ORF">IE81DRAFT_332735</name>
</gene>
<dbReference type="Proteomes" id="UP000245783">
    <property type="component" value="Unassembled WGS sequence"/>
</dbReference>
<evidence type="ECO:0000256" key="1">
    <source>
        <dbReference type="SAM" id="SignalP"/>
    </source>
</evidence>
<organism evidence="2 3">
    <name type="scientific">Ceraceosorus guamensis</name>
    <dbReference type="NCBI Taxonomy" id="1522189"/>
    <lineage>
        <taxon>Eukaryota</taxon>
        <taxon>Fungi</taxon>
        <taxon>Dikarya</taxon>
        <taxon>Basidiomycota</taxon>
        <taxon>Ustilaginomycotina</taxon>
        <taxon>Exobasidiomycetes</taxon>
        <taxon>Ceraceosorales</taxon>
        <taxon>Ceraceosoraceae</taxon>
        <taxon>Ceraceosorus</taxon>
    </lineage>
</organism>
<dbReference type="EMBL" id="KZ819523">
    <property type="protein sequence ID" value="PWN38872.1"/>
    <property type="molecule type" value="Genomic_DNA"/>
</dbReference>
<feature type="signal peptide" evidence="1">
    <location>
        <begin position="1"/>
        <end position="25"/>
    </location>
</feature>
<proteinExistence type="predicted"/>
<evidence type="ECO:0000313" key="3">
    <source>
        <dbReference type="Proteomes" id="UP000245783"/>
    </source>
</evidence>
<dbReference type="OrthoDB" id="10318367at2759"/>